<protein>
    <submittedName>
        <fullName evidence="1">Uncharacterized protein</fullName>
    </submittedName>
</protein>
<accession>A0A1F4W3R9</accession>
<gene>
    <name evidence="1" type="ORF">A2264_02480</name>
</gene>
<dbReference type="EMBL" id="MEVT01000001">
    <property type="protein sequence ID" value="OGC63928.1"/>
    <property type="molecule type" value="Genomic_DNA"/>
</dbReference>
<sequence>MFLNEFVNTLREFLHVYGITADVPTWSDCALGGRFRVIFFSGEGMCALIPDRTSEGIVPVLTVEDFFEQRGVPLELKPLTGKGRKRILILGSKKYILRCRLERPMPKWWNIEVEPLP</sequence>
<organism evidence="1 2">
    <name type="scientific">candidate division WWE3 bacterium RIFOXYA2_FULL_46_9</name>
    <dbReference type="NCBI Taxonomy" id="1802636"/>
    <lineage>
        <taxon>Bacteria</taxon>
        <taxon>Katanobacteria</taxon>
    </lineage>
</organism>
<comment type="caution">
    <text evidence="1">The sequence shown here is derived from an EMBL/GenBank/DDBJ whole genome shotgun (WGS) entry which is preliminary data.</text>
</comment>
<proteinExistence type="predicted"/>
<evidence type="ECO:0000313" key="2">
    <source>
        <dbReference type="Proteomes" id="UP000176614"/>
    </source>
</evidence>
<evidence type="ECO:0000313" key="1">
    <source>
        <dbReference type="EMBL" id="OGC63928.1"/>
    </source>
</evidence>
<dbReference type="Proteomes" id="UP000176614">
    <property type="component" value="Unassembled WGS sequence"/>
</dbReference>
<reference evidence="1 2" key="1">
    <citation type="journal article" date="2016" name="Nat. Commun.">
        <title>Thousands of microbial genomes shed light on interconnected biogeochemical processes in an aquifer system.</title>
        <authorList>
            <person name="Anantharaman K."/>
            <person name="Brown C.T."/>
            <person name="Hug L.A."/>
            <person name="Sharon I."/>
            <person name="Castelle C.J."/>
            <person name="Probst A.J."/>
            <person name="Thomas B.C."/>
            <person name="Singh A."/>
            <person name="Wilkins M.J."/>
            <person name="Karaoz U."/>
            <person name="Brodie E.L."/>
            <person name="Williams K.H."/>
            <person name="Hubbard S.S."/>
            <person name="Banfield J.F."/>
        </authorList>
    </citation>
    <scope>NUCLEOTIDE SEQUENCE [LARGE SCALE GENOMIC DNA]</scope>
</reference>
<dbReference type="AlphaFoldDB" id="A0A1F4W3R9"/>
<name>A0A1F4W3R9_UNCKA</name>